<comment type="caution">
    <text evidence="2">The sequence shown here is derived from an EMBL/GenBank/DDBJ whole genome shotgun (WGS) entry which is preliminary data.</text>
</comment>
<dbReference type="Gene3D" id="1.10.132.90">
    <property type="match status" value="1"/>
</dbReference>
<dbReference type="EMBL" id="AMXF01000052">
    <property type="protein sequence ID" value="ENO97333.1"/>
    <property type="molecule type" value="Genomic_DNA"/>
</dbReference>
<gene>
    <name evidence="2" type="ORF">C667_09402</name>
</gene>
<organism evidence="2 3">
    <name type="scientific">Thauera phenylacetica B4P</name>
    <dbReference type="NCBI Taxonomy" id="1234382"/>
    <lineage>
        <taxon>Bacteria</taxon>
        <taxon>Pseudomonadati</taxon>
        <taxon>Pseudomonadota</taxon>
        <taxon>Betaproteobacteria</taxon>
        <taxon>Rhodocyclales</taxon>
        <taxon>Zoogloeaceae</taxon>
        <taxon>Thauera</taxon>
    </lineage>
</organism>
<evidence type="ECO:0000313" key="3">
    <source>
        <dbReference type="Proteomes" id="UP000013047"/>
    </source>
</evidence>
<accession>N6ZSP4</accession>
<dbReference type="RefSeq" id="WP_004361480.1">
    <property type="nucleotide sequence ID" value="NZ_AMXF01000052.1"/>
</dbReference>
<reference evidence="2 3" key="1">
    <citation type="submission" date="2012-09" db="EMBL/GenBank/DDBJ databases">
        <title>Draft Genome Sequences of 6 Strains from Genus Thauera.</title>
        <authorList>
            <person name="Liu B."/>
            <person name="Shapleigh J.P."/>
            <person name="Frostegard A.H."/>
        </authorList>
    </citation>
    <scope>NUCLEOTIDE SEQUENCE [LARGE SCALE GENOMIC DNA]</scope>
    <source>
        <strain evidence="2 3">B4P</strain>
    </source>
</reference>
<name>N6ZSP4_9RHOO</name>
<sequence>MNTILPATSALAGGSFQPADAARQNSAAASRVPRQEQVSEAALRKDLNVGILQASMAVSISAGDESQALLFRTAIEGINEALAPTLGPDAIQNAMGQDNSAEATAGRIVSMSTAFFEAYAARRPDDDPEAVLRDFMDVIRGGFEKGFGEARDILSGLGVFNGAVEVDVTKTRELVLQGYDRFTLERLPTSDQQA</sequence>
<dbReference type="Proteomes" id="UP000013047">
    <property type="component" value="Unassembled WGS sequence"/>
</dbReference>
<dbReference type="OrthoDB" id="7366224at2"/>
<protein>
    <recommendedName>
        <fullName evidence="1">DUF5610 domain-containing protein</fullName>
    </recommendedName>
</protein>
<dbReference type="AlphaFoldDB" id="N6ZSP4"/>
<evidence type="ECO:0000259" key="1">
    <source>
        <dbReference type="Pfam" id="PF18433"/>
    </source>
</evidence>
<feature type="domain" description="DUF5610" evidence="1">
    <location>
        <begin position="65"/>
        <end position="182"/>
    </location>
</feature>
<evidence type="ECO:0000313" key="2">
    <source>
        <dbReference type="EMBL" id="ENO97333.1"/>
    </source>
</evidence>
<keyword evidence="3" id="KW-1185">Reference proteome</keyword>
<dbReference type="Pfam" id="PF18433">
    <property type="entry name" value="DUF5610"/>
    <property type="match status" value="1"/>
</dbReference>
<dbReference type="InterPro" id="IPR041651">
    <property type="entry name" value="DUF5610"/>
</dbReference>
<proteinExistence type="predicted"/>